<feature type="coiled-coil region" evidence="1">
    <location>
        <begin position="478"/>
        <end position="512"/>
    </location>
</feature>
<dbReference type="EMBL" id="OU015567">
    <property type="protein sequence ID" value="CAG5111702.1"/>
    <property type="molecule type" value="Genomic_DNA"/>
</dbReference>
<evidence type="ECO:0000313" key="3">
    <source>
        <dbReference type="EMBL" id="CAG5111702.1"/>
    </source>
</evidence>
<dbReference type="InterPro" id="IPR039062">
    <property type="entry name" value="SPAT1"/>
</dbReference>
<name>A0ABN7T3S8_OIKDI</name>
<organism evidence="3 4">
    <name type="scientific">Oikopleura dioica</name>
    <name type="common">Tunicate</name>
    <dbReference type="NCBI Taxonomy" id="34765"/>
    <lineage>
        <taxon>Eukaryota</taxon>
        <taxon>Metazoa</taxon>
        <taxon>Chordata</taxon>
        <taxon>Tunicata</taxon>
        <taxon>Appendicularia</taxon>
        <taxon>Copelata</taxon>
        <taxon>Oikopleuridae</taxon>
        <taxon>Oikopleura</taxon>
    </lineage>
</organism>
<dbReference type="Proteomes" id="UP001158576">
    <property type="component" value="Chromosome 2"/>
</dbReference>
<dbReference type="PANTHER" id="PTHR14421">
    <property type="entry name" value="SPERMATOGENESIS-ASSOCIATED PROTEIN 1"/>
    <property type="match status" value="1"/>
</dbReference>
<feature type="compositionally biased region" description="Polar residues" evidence="2">
    <location>
        <begin position="325"/>
        <end position="338"/>
    </location>
</feature>
<feature type="compositionally biased region" description="Basic and acidic residues" evidence="2">
    <location>
        <begin position="277"/>
        <end position="287"/>
    </location>
</feature>
<dbReference type="PANTHER" id="PTHR14421:SF3">
    <property type="entry name" value="SPERMATOGENESIS-ASSOCIATED PROTEIN 1"/>
    <property type="match status" value="1"/>
</dbReference>
<accession>A0ABN7T3S8</accession>
<keyword evidence="4" id="KW-1185">Reference proteome</keyword>
<reference evidence="3 4" key="1">
    <citation type="submission" date="2021-04" db="EMBL/GenBank/DDBJ databases">
        <authorList>
            <person name="Bliznina A."/>
        </authorList>
    </citation>
    <scope>NUCLEOTIDE SEQUENCE [LARGE SCALE GENOMIC DNA]</scope>
</reference>
<feature type="compositionally biased region" description="Acidic residues" evidence="2">
    <location>
        <begin position="264"/>
        <end position="276"/>
    </location>
</feature>
<evidence type="ECO:0000313" key="4">
    <source>
        <dbReference type="Proteomes" id="UP001158576"/>
    </source>
</evidence>
<protein>
    <submittedName>
        <fullName evidence="3">Oidioi.mRNA.OKI2018_I69.chr2.g5980.t1.cds</fullName>
    </submittedName>
</protein>
<proteinExistence type="predicted"/>
<evidence type="ECO:0000256" key="2">
    <source>
        <dbReference type="SAM" id="MobiDB-lite"/>
    </source>
</evidence>
<feature type="region of interest" description="Disordered" evidence="2">
    <location>
        <begin position="238"/>
        <end position="343"/>
    </location>
</feature>
<keyword evidence="1" id="KW-0175">Coiled coil</keyword>
<feature type="compositionally biased region" description="Basic and acidic residues" evidence="2">
    <location>
        <begin position="298"/>
        <end position="324"/>
    </location>
</feature>
<sequence>MGREESSVNRADLHIALLPREAWIQKLNYAQFQSISDAVSLGFVRVDPDFSLSLIRKEISRQIRFRESFTFLRHVGRALVVVKKNQEEELRHRGRRSCLIWHLVLSNFNVKLQHGVVQLEKLAKENSQANKAIRRLYEEGILEDIFRFFETDKDRIRFIEWMSEQTSLDDLIHQMKDDPFSGIKSYLIKQGTFWNEAQTAMAANVDKRRRFVWGSTGADAEAAKILKNLEERFDDLRATKPEPSEASPQQSRSRLGPKGYNNEYSDDDGYGYSDEENYQRREDDRSYENGYSKSHDRKARESKRYQSNELDYHHDRDILKDSQKGNENQSQFPSTSTNEELEEKIRQARAEQEAFRREEERRVRTEAEERRRKNVSRLNRLRQEQKTAEDRRLAVVAQERHLKNEIADIEERRAELEKLIMLEIERSRRLEEQRNPNSKAKNPSKRKPVLGSVEFKRNANRDRIIQMAERIKFTKLRNENTIKRIENETARRKKMEEELRRVRSDMIRAKISHNRTYRTNNTKRNRAK</sequence>
<gene>
    <name evidence="3" type="ORF">OKIOD_LOCUS14745</name>
</gene>
<evidence type="ECO:0000256" key="1">
    <source>
        <dbReference type="SAM" id="Coils"/>
    </source>
</evidence>